<name>U1N0G1_9EURY</name>
<dbReference type="EMBL" id="KE356561">
    <property type="protein sequence ID" value="ERG96284.1"/>
    <property type="molecule type" value="Genomic_DNA"/>
</dbReference>
<organism evidence="1 2">
    <name type="scientific">Haloquadratum walsbyi J07HQW2</name>
    <dbReference type="NCBI Taxonomy" id="1238425"/>
    <lineage>
        <taxon>Archaea</taxon>
        <taxon>Methanobacteriati</taxon>
        <taxon>Methanobacteriota</taxon>
        <taxon>Stenosarchaea group</taxon>
        <taxon>Halobacteria</taxon>
        <taxon>Halobacteriales</taxon>
        <taxon>Haloferacaceae</taxon>
        <taxon>Haloquadratum</taxon>
    </lineage>
</organism>
<dbReference type="Proteomes" id="UP000030710">
    <property type="component" value="Unassembled WGS sequence"/>
</dbReference>
<proteinExistence type="predicted"/>
<dbReference type="STRING" id="1238425.J07HQW2_02759"/>
<evidence type="ECO:0000313" key="2">
    <source>
        <dbReference type="Proteomes" id="UP000030710"/>
    </source>
</evidence>
<accession>U1N0G1</accession>
<dbReference type="AlphaFoldDB" id="U1N0G1"/>
<dbReference type="NCBIfam" id="NF041910">
    <property type="entry name" value="HVO_0416"/>
    <property type="match status" value="1"/>
</dbReference>
<evidence type="ECO:0000313" key="1">
    <source>
        <dbReference type="EMBL" id="ERG96284.1"/>
    </source>
</evidence>
<dbReference type="eggNOG" id="arCOG06423">
    <property type="taxonomic scope" value="Archaea"/>
</dbReference>
<gene>
    <name evidence="1" type="ORF">J07HQW2_02759</name>
</gene>
<reference evidence="1 2" key="1">
    <citation type="journal article" date="2013" name="PLoS ONE">
        <title>Assembly-driven community genomics of a hypersaline microbial ecosystem.</title>
        <authorList>
            <person name="Podell S."/>
            <person name="Ugalde J.A."/>
            <person name="Narasingarao P."/>
            <person name="Banfield J.F."/>
            <person name="Heidelberg K.B."/>
            <person name="Allen E.E."/>
        </authorList>
    </citation>
    <scope>NUCLEOTIDE SEQUENCE [LARGE SCALE GENOMIC DNA]</scope>
    <source>
        <strain evidence="2">J07HQW2</strain>
    </source>
</reference>
<evidence type="ECO:0008006" key="3">
    <source>
        <dbReference type="Google" id="ProtNLM"/>
    </source>
</evidence>
<dbReference type="HOGENOM" id="CLU_2968402_0_0_2"/>
<protein>
    <recommendedName>
        <fullName evidence="3">Small CPxCG-related zinc finger protein</fullName>
    </recommendedName>
</protein>
<dbReference type="InterPro" id="IPR049695">
    <property type="entry name" value="HVO_0416-like"/>
</dbReference>
<sequence length="69" mass="7604">MVTNTMMCMASSPSPDDALFDQFLSDRGHEVEPASWEESYNKKQCPDCGALHDTSATVCSVCEWTPESV</sequence>